<sequence length="373" mass="41340">MLECFQRLPDPRDPRGVRHALASLLAGAAAAVLAGARSFTAIGERIADAPAQVMAVLGVRRDPLSRAWQPPDESTVRRLFEQIDTDALDEAVCSWLAGRAATTSASTDGRARRRAVAVDGKALRGAHHRGGEPLHLLAAFDHGSGLVLAQTDVDGKTNEITRFQPLLKRLDLDDRVVTADALHTRREHATFLIEQKRAHYVLIVKKNQPSLYAQVKRLSWKQIPVQHRERDRGHGREERRTLEVVTVTTGLPFPHAVQAMQIKRQVRDGSAGKWRTVTVYAITDLPAWQAPPSDLATWIRGHWSIENRLHYVRDVTYAEDHSQVRTGNAPRAMATLRNLAIGALRLTGVGNIAQAIRHISRDAARTLTVLDLT</sequence>
<dbReference type="InterPro" id="IPR051698">
    <property type="entry name" value="Transposase_11-like"/>
</dbReference>
<dbReference type="PANTHER" id="PTHR30298:SF0">
    <property type="entry name" value="PROTEIN YBFL-RELATED"/>
    <property type="match status" value="1"/>
</dbReference>
<dbReference type="EMBL" id="SMKP01000341">
    <property type="protein sequence ID" value="TDD02684.1"/>
    <property type="molecule type" value="Genomic_DNA"/>
</dbReference>
<dbReference type="InterPro" id="IPR047647">
    <property type="entry name" value="ISAs1_transpos"/>
</dbReference>
<accession>A0A4R4VK79</accession>
<gene>
    <name evidence="3" type="ORF">E1294_51105</name>
</gene>
<keyword evidence="4" id="KW-1185">Reference proteome</keyword>
<protein>
    <submittedName>
        <fullName evidence="3">ISAs1 family transposase</fullName>
    </submittedName>
</protein>
<name>A0A4R4VK79_9ACTN</name>
<evidence type="ECO:0000313" key="3">
    <source>
        <dbReference type="EMBL" id="TDD02684.1"/>
    </source>
</evidence>
<dbReference type="InterPro" id="IPR002559">
    <property type="entry name" value="Transposase_11"/>
</dbReference>
<evidence type="ECO:0000259" key="2">
    <source>
        <dbReference type="Pfam" id="PF13808"/>
    </source>
</evidence>
<dbReference type="InterPro" id="IPR032806">
    <property type="entry name" value="YbfD_N"/>
</dbReference>
<dbReference type="Proteomes" id="UP000294543">
    <property type="component" value="Unassembled WGS sequence"/>
</dbReference>
<dbReference type="GO" id="GO:0003677">
    <property type="term" value="F:DNA binding"/>
    <property type="evidence" value="ECO:0007669"/>
    <property type="project" value="InterPro"/>
</dbReference>
<feature type="domain" description="Transposase IS4-like" evidence="1">
    <location>
        <begin position="112"/>
        <end position="341"/>
    </location>
</feature>
<dbReference type="NCBIfam" id="NF033564">
    <property type="entry name" value="transpos_ISAs1"/>
    <property type="match status" value="1"/>
</dbReference>
<dbReference type="InterPro" id="IPR012337">
    <property type="entry name" value="RNaseH-like_sf"/>
</dbReference>
<comment type="caution">
    <text evidence="3">The sequence shown here is derived from an EMBL/GenBank/DDBJ whole genome shotgun (WGS) entry which is preliminary data.</text>
</comment>
<feature type="domain" description="H repeat-associated protein N-terminal" evidence="2">
    <location>
        <begin position="2"/>
        <end position="96"/>
    </location>
</feature>
<dbReference type="GO" id="GO:0006313">
    <property type="term" value="P:DNA transposition"/>
    <property type="evidence" value="ECO:0007669"/>
    <property type="project" value="InterPro"/>
</dbReference>
<dbReference type="AlphaFoldDB" id="A0A4R4VK79"/>
<dbReference type="Pfam" id="PF13808">
    <property type="entry name" value="DDE_Tnp_1_assoc"/>
    <property type="match status" value="1"/>
</dbReference>
<proteinExistence type="predicted"/>
<evidence type="ECO:0000259" key="1">
    <source>
        <dbReference type="Pfam" id="PF01609"/>
    </source>
</evidence>
<dbReference type="GO" id="GO:0004803">
    <property type="term" value="F:transposase activity"/>
    <property type="evidence" value="ECO:0007669"/>
    <property type="project" value="InterPro"/>
</dbReference>
<organism evidence="3 4">
    <name type="scientific">Nonomuraea diastatica</name>
    <dbReference type="NCBI Taxonomy" id="1848329"/>
    <lineage>
        <taxon>Bacteria</taxon>
        <taxon>Bacillati</taxon>
        <taxon>Actinomycetota</taxon>
        <taxon>Actinomycetes</taxon>
        <taxon>Streptosporangiales</taxon>
        <taxon>Streptosporangiaceae</taxon>
        <taxon>Nonomuraea</taxon>
    </lineage>
</organism>
<dbReference type="Pfam" id="PF01609">
    <property type="entry name" value="DDE_Tnp_1"/>
    <property type="match status" value="1"/>
</dbReference>
<dbReference type="SUPFAM" id="SSF53098">
    <property type="entry name" value="Ribonuclease H-like"/>
    <property type="match status" value="1"/>
</dbReference>
<dbReference type="OrthoDB" id="3867913at2"/>
<dbReference type="PANTHER" id="PTHR30298">
    <property type="entry name" value="H REPEAT-ASSOCIATED PREDICTED TRANSPOSASE"/>
    <property type="match status" value="1"/>
</dbReference>
<evidence type="ECO:0000313" key="4">
    <source>
        <dbReference type="Proteomes" id="UP000294543"/>
    </source>
</evidence>
<reference evidence="3 4" key="1">
    <citation type="submission" date="2019-03" db="EMBL/GenBank/DDBJ databases">
        <title>Draft genome sequences of novel Actinobacteria.</title>
        <authorList>
            <person name="Sahin N."/>
            <person name="Ay H."/>
            <person name="Saygin H."/>
        </authorList>
    </citation>
    <scope>NUCLEOTIDE SEQUENCE [LARGE SCALE GENOMIC DNA]</scope>
    <source>
        <strain evidence="3 4">KC712</strain>
    </source>
</reference>